<evidence type="ECO:0000256" key="1">
    <source>
        <dbReference type="SAM" id="MobiDB-lite"/>
    </source>
</evidence>
<feature type="compositionally biased region" description="Basic and acidic residues" evidence="1">
    <location>
        <begin position="1"/>
        <end position="26"/>
    </location>
</feature>
<reference evidence="2" key="2">
    <citation type="journal article" date="2021" name="Syst. Appl. Microbiol.">
        <title>Roseomonas hellenica sp. nov., isolated from roots of wild-growing Alkanna tinctoria.</title>
        <authorList>
            <person name="Rat A."/>
            <person name="Naranjo H.D."/>
            <person name="Lebbe L."/>
            <person name="Cnockaert M."/>
            <person name="Krigas N."/>
            <person name="Grigoriadou K."/>
            <person name="Maloupa E."/>
            <person name="Willems A."/>
        </authorList>
    </citation>
    <scope>NUCLEOTIDE SEQUENCE</scope>
    <source>
        <strain evidence="2">LMG 31231</strain>
    </source>
</reference>
<evidence type="ECO:0000313" key="3">
    <source>
        <dbReference type="Proteomes" id="UP001138751"/>
    </source>
</evidence>
<gene>
    <name evidence="2" type="ORF">GXW76_00795</name>
</gene>
<accession>A0A9X9WRB6</accession>
<dbReference type="EMBL" id="JAAEDM010000001">
    <property type="protein sequence ID" value="MBR0669695.1"/>
    <property type="molecule type" value="Genomic_DNA"/>
</dbReference>
<proteinExistence type="predicted"/>
<evidence type="ECO:0000313" key="2">
    <source>
        <dbReference type="EMBL" id="MBR0669695.1"/>
    </source>
</evidence>
<dbReference type="AlphaFoldDB" id="A0A9X9WRB6"/>
<name>A0A9X9WRB6_9PROT</name>
<reference evidence="2" key="1">
    <citation type="submission" date="2020-01" db="EMBL/GenBank/DDBJ databases">
        <authorList>
            <person name="Rat A."/>
        </authorList>
    </citation>
    <scope>NUCLEOTIDE SEQUENCE</scope>
    <source>
        <strain evidence="2">LMG 31231</strain>
    </source>
</reference>
<organism evidence="2 3">
    <name type="scientific">Neoroseomonas soli</name>
    <dbReference type="NCBI Taxonomy" id="1081025"/>
    <lineage>
        <taxon>Bacteria</taxon>
        <taxon>Pseudomonadati</taxon>
        <taxon>Pseudomonadota</taxon>
        <taxon>Alphaproteobacteria</taxon>
        <taxon>Acetobacterales</taxon>
        <taxon>Acetobacteraceae</taxon>
        <taxon>Neoroseomonas</taxon>
    </lineage>
</organism>
<keyword evidence="3" id="KW-1185">Reference proteome</keyword>
<dbReference type="RefSeq" id="WP_211860051.1">
    <property type="nucleotide sequence ID" value="NZ_JAAEDM010000001.1"/>
</dbReference>
<sequence length="84" mass="8533">MPHDDHGVKGDAGHLAHAQGTDRDTADLVAAAHGEFDHPAPRLQHAAASKTGAWGRPPGGTRSPLTEGAPGRRGARTCSAAISP</sequence>
<dbReference type="Proteomes" id="UP001138751">
    <property type="component" value="Unassembled WGS sequence"/>
</dbReference>
<feature type="region of interest" description="Disordered" evidence="1">
    <location>
        <begin position="1"/>
        <end position="84"/>
    </location>
</feature>
<comment type="caution">
    <text evidence="2">The sequence shown here is derived from an EMBL/GenBank/DDBJ whole genome shotgun (WGS) entry which is preliminary data.</text>
</comment>
<protein>
    <submittedName>
        <fullName evidence="2">Uncharacterized protein</fullName>
    </submittedName>
</protein>